<comment type="caution">
    <text evidence="2">The sequence shown here is derived from an EMBL/GenBank/DDBJ whole genome shotgun (WGS) entry which is preliminary data.</text>
</comment>
<reference evidence="2 3" key="1">
    <citation type="submission" date="2024-08" db="EMBL/GenBank/DDBJ databases">
        <authorList>
            <person name="Cucini C."/>
            <person name="Frati F."/>
        </authorList>
    </citation>
    <scope>NUCLEOTIDE SEQUENCE [LARGE SCALE GENOMIC DNA]</scope>
</reference>
<dbReference type="Proteomes" id="UP001642540">
    <property type="component" value="Unassembled WGS sequence"/>
</dbReference>
<sequence length="233" mass="26191">MRVTFILILTSFLSVIGLSGIAECSLPFGIFPFLTTGWYYKPSPVESVVLGLIVVKVLVLRLASITGILPIPYHLNDIFLRSLGKRSIPEPLIVKNLTLPHQWNLASSKSSSVTTELSENELAAIYRVFLGLRRIDTNDCFLKMLCFISRRYMSGFGSLEDKQMIETIRYISAMEKASKKDPYEKSPIMDVYEKALRIGISGNNSSLSCTTEYLMCSLSERAMSFETIISELF</sequence>
<evidence type="ECO:0000256" key="1">
    <source>
        <dbReference type="SAM" id="Phobius"/>
    </source>
</evidence>
<keyword evidence="1" id="KW-1133">Transmembrane helix</keyword>
<dbReference type="EMBL" id="CAXLJM020000066">
    <property type="protein sequence ID" value="CAL8121820.1"/>
    <property type="molecule type" value="Genomic_DNA"/>
</dbReference>
<keyword evidence="1" id="KW-0812">Transmembrane</keyword>
<proteinExistence type="predicted"/>
<organism evidence="2 3">
    <name type="scientific">Orchesella dallaii</name>
    <dbReference type="NCBI Taxonomy" id="48710"/>
    <lineage>
        <taxon>Eukaryota</taxon>
        <taxon>Metazoa</taxon>
        <taxon>Ecdysozoa</taxon>
        <taxon>Arthropoda</taxon>
        <taxon>Hexapoda</taxon>
        <taxon>Collembola</taxon>
        <taxon>Entomobryomorpha</taxon>
        <taxon>Entomobryoidea</taxon>
        <taxon>Orchesellidae</taxon>
        <taxon>Orchesellinae</taxon>
        <taxon>Orchesella</taxon>
    </lineage>
</organism>
<keyword evidence="3" id="KW-1185">Reference proteome</keyword>
<evidence type="ECO:0000313" key="3">
    <source>
        <dbReference type="Proteomes" id="UP001642540"/>
    </source>
</evidence>
<evidence type="ECO:0000313" key="2">
    <source>
        <dbReference type="EMBL" id="CAL8121820.1"/>
    </source>
</evidence>
<accession>A0ABP1RAL1</accession>
<gene>
    <name evidence="2" type="ORF">ODALV1_LOCUS19553</name>
</gene>
<feature type="transmembrane region" description="Helical" evidence="1">
    <location>
        <begin position="48"/>
        <end position="71"/>
    </location>
</feature>
<keyword evidence="1" id="KW-0472">Membrane</keyword>
<protein>
    <submittedName>
        <fullName evidence="2">Uncharacterized protein</fullName>
    </submittedName>
</protein>
<name>A0ABP1RAL1_9HEXA</name>